<name>A0ABR1JDM5_9AGAR</name>
<feature type="compositionally biased region" description="Acidic residues" evidence="1">
    <location>
        <begin position="7"/>
        <end position="21"/>
    </location>
</feature>
<evidence type="ECO:0000259" key="2">
    <source>
        <dbReference type="Pfam" id="PF01636"/>
    </source>
</evidence>
<evidence type="ECO:0000313" key="3">
    <source>
        <dbReference type="EMBL" id="KAK7454031.1"/>
    </source>
</evidence>
<dbReference type="PANTHER" id="PTHR21310">
    <property type="entry name" value="AMINOGLYCOSIDE PHOSPHOTRANSFERASE-RELATED-RELATED"/>
    <property type="match status" value="1"/>
</dbReference>
<protein>
    <recommendedName>
        <fullName evidence="2">Aminoglycoside phosphotransferase domain-containing protein</fullName>
    </recommendedName>
</protein>
<evidence type="ECO:0000313" key="4">
    <source>
        <dbReference type="Proteomes" id="UP001498398"/>
    </source>
</evidence>
<feature type="region of interest" description="Disordered" evidence="1">
    <location>
        <begin position="375"/>
        <end position="394"/>
    </location>
</feature>
<dbReference type="PANTHER" id="PTHR21310:SF13">
    <property type="entry name" value="AMINOGLYCOSIDE PHOSPHOTRANSFERASE DOMAIN-CONTAINING PROTEIN"/>
    <property type="match status" value="1"/>
</dbReference>
<accession>A0ABR1JDM5</accession>
<feature type="region of interest" description="Disordered" evidence="1">
    <location>
        <begin position="1"/>
        <end position="23"/>
    </location>
</feature>
<dbReference type="Gene3D" id="3.30.200.150">
    <property type="match status" value="1"/>
</dbReference>
<dbReference type="Proteomes" id="UP001498398">
    <property type="component" value="Unassembled WGS sequence"/>
</dbReference>
<dbReference type="InterPro" id="IPR011009">
    <property type="entry name" value="Kinase-like_dom_sf"/>
</dbReference>
<comment type="caution">
    <text evidence="3">The sequence shown here is derived from an EMBL/GenBank/DDBJ whole genome shotgun (WGS) entry which is preliminary data.</text>
</comment>
<dbReference type="SUPFAM" id="SSF56112">
    <property type="entry name" value="Protein kinase-like (PK-like)"/>
    <property type="match status" value="1"/>
</dbReference>
<dbReference type="InterPro" id="IPR002575">
    <property type="entry name" value="Aminoglycoside_PTrfase"/>
</dbReference>
<gene>
    <name evidence="3" type="ORF">VKT23_011542</name>
</gene>
<evidence type="ECO:0000256" key="1">
    <source>
        <dbReference type="SAM" id="MobiDB-lite"/>
    </source>
</evidence>
<sequence>MLSPDDYSPDSAEEYDSDEYSPLEPNFPILYSRVSEATGRQIISSRKLTRGRYHEIFILSSSDGWSCIARFARCTQSEEKIFSEVATMQYVRAHSTIPVPEIYLFDASSENEIGMQYIVMQRIEGKHLYSMWDDLPIEHQKAVLEEIASVLTKLSDIKFDKIGSLSKDGTVGPLLRGQGIQIDGVDSVTTVCSGPFMTSQDFLMSFLSSYASEPLLEDVVEAVKDVVNRYCISHSEASFIRPPFRLIHADFDGQNMLFSDPALTNGAPPMLKGIIDWEYAYVGPLYFLYEYPIFVQDVSWSKEYYARNLVLRQHFVRALQQKFSPDSEQWEEVKQCFPAAKCSTMNEYNRLLMAGYDWDLETLKRSLEEYVKGEREGTGKPYTGRMDWTPDGEV</sequence>
<dbReference type="InterPro" id="IPR051678">
    <property type="entry name" value="AGP_Transferase"/>
</dbReference>
<dbReference type="EMBL" id="JBANRG010000025">
    <property type="protein sequence ID" value="KAK7454031.1"/>
    <property type="molecule type" value="Genomic_DNA"/>
</dbReference>
<feature type="domain" description="Aminoglycoside phosphotransferase" evidence="2">
    <location>
        <begin position="56"/>
        <end position="286"/>
    </location>
</feature>
<proteinExistence type="predicted"/>
<reference evidence="3 4" key="1">
    <citation type="submission" date="2024-01" db="EMBL/GenBank/DDBJ databases">
        <title>A draft genome for the cacao thread blight pathogen Marasmiellus scandens.</title>
        <authorList>
            <person name="Baruah I.K."/>
            <person name="Leung J."/>
            <person name="Bukari Y."/>
            <person name="Amoako-Attah I."/>
            <person name="Meinhardt L.W."/>
            <person name="Bailey B.A."/>
            <person name="Cohen S.P."/>
        </authorList>
    </citation>
    <scope>NUCLEOTIDE SEQUENCE [LARGE SCALE GENOMIC DNA]</scope>
    <source>
        <strain evidence="3 4">GH-19</strain>
    </source>
</reference>
<dbReference type="Pfam" id="PF01636">
    <property type="entry name" value="APH"/>
    <property type="match status" value="1"/>
</dbReference>
<organism evidence="3 4">
    <name type="scientific">Marasmiellus scandens</name>
    <dbReference type="NCBI Taxonomy" id="2682957"/>
    <lineage>
        <taxon>Eukaryota</taxon>
        <taxon>Fungi</taxon>
        <taxon>Dikarya</taxon>
        <taxon>Basidiomycota</taxon>
        <taxon>Agaricomycotina</taxon>
        <taxon>Agaricomycetes</taxon>
        <taxon>Agaricomycetidae</taxon>
        <taxon>Agaricales</taxon>
        <taxon>Marasmiineae</taxon>
        <taxon>Omphalotaceae</taxon>
        <taxon>Marasmiellus</taxon>
    </lineage>
</organism>
<keyword evidence="4" id="KW-1185">Reference proteome</keyword>
<dbReference type="Gene3D" id="3.90.1200.10">
    <property type="match status" value="1"/>
</dbReference>